<dbReference type="RefSeq" id="WP_250195962.1">
    <property type="nucleotide sequence ID" value="NZ_CP097635.1"/>
</dbReference>
<protein>
    <submittedName>
        <fullName evidence="3">DUF2946 family protein</fullName>
    </submittedName>
</protein>
<keyword evidence="4" id="KW-1185">Reference proteome</keyword>
<keyword evidence="2" id="KW-0732">Signal</keyword>
<feature type="signal peptide" evidence="2">
    <location>
        <begin position="1"/>
        <end position="23"/>
    </location>
</feature>
<sequence length="112" mass="12098">MRRWFAVLLLVVLSLQLPWAAAAKYCSHDDGGSTSTHFGHHEHAHPASDSSPTGGDHYDCGVCHLSAAKAIEGVRDLPPPTAERKRLPPAAIAGYASAPERPRDRPNWLPTV</sequence>
<dbReference type="InterPro" id="IPR021333">
    <property type="entry name" value="DUF2946"/>
</dbReference>
<evidence type="ECO:0000313" key="3">
    <source>
        <dbReference type="EMBL" id="URI07730.1"/>
    </source>
</evidence>
<feature type="region of interest" description="Disordered" evidence="1">
    <location>
        <begin position="30"/>
        <end position="54"/>
    </location>
</feature>
<evidence type="ECO:0000256" key="1">
    <source>
        <dbReference type="SAM" id="MobiDB-lite"/>
    </source>
</evidence>
<proteinExistence type="predicted"/>
<dbReference type="Pfam" id="PF11162">
    <property type="entry name" value="DUF2946"/>
    <property type="match status" value="1"/>
</dbReference>
<dbReference type="Proteomes" id="UP001056201">
    <property type="component" value="Chromosome 1"/>
</dbReference>
<reference evidence="3" key="1">
    <citation type="submission" date="2022-05" db="EMBL/GenBank/DDBJ databases">
        <title>An RpoN-dependent PEP-CTERM gene is involved in floc formation of an Aquincola tertiaricarbonis strain.</title>
        <authorList>
            <person name="Qiu D."/>
            <person name="Xia M."/>
        </authorList>
    </citation>
    <scope>NUCLEOTIDE SEQUENCE</scope>
    <source>
        <strain evidence="3">RN12</strain>
    </source>
</reference>
<evidence type="ECO:0000256" key="2">
    <source>
        <dbReference type="SAM" id="SignalP"/>
    </source>
</evidence>
<gene>
    <name evidence="3" type="ORF">MW290_03725</name>
</gene>
<organism evidence="3 4">
    <name type="scientific">Aquincola tertiaricarbonis</name>
    <dbReference type="NCBI Taxonomy" id="391953"/>
    <lineage>
        <taxon>Bacteria</taxon>
        <taxon>Pseudomonadati</taxon>
        <taxon>Pseudomonadota</taxon>
        <taxon>Betaproteobacteria</taxon>
        <taxon>Burkholderiales</taxon>
        <taxon>Sphaerotilaceae</taxon>
        <taxon>Aquincola</taxon>
    </lineage>
</organism>
<feature type="region of interest" description="Disordered" evidence="1">
    <location>
        <begin position="74"/>
        <end position="112"/>
    </location>
</feature>
<dbReference type="EMBL" id="CP097635">
    <property type="protein sequence ID" value="URI07730.1"/>
    <property type="molecule type" value="Genomic_DNA"/>
</dbReference>
<accession>A0ABY4S8W0</accession>
<name>A0ABY4S8W0_AQUTE</name>
<feature type="chain" id="PRO_5046879554" evidence="2">
    <location>
        <begin position="24"/>
        <end position="112"/>
    </location>
</feature>
<evidence type="ECO:0000313" key="4">
    <source>
        <dbReference type="Proteomes" id="UP001056201"/>
    </source>
</evidence>